<protein>
    <submittedName>
        <fullName evidence="1">Uncharacterized protein</fullName>
    </submittedName>
</protein>
<sequence>MMQGKLGRCTGTRRNGFQFVTSVLNIGKHVASPPHQSVNTDHVLRLCVELQATLLFQTGHLSHLPECGILQEENLSKYKRTRDHRGEQQEVVCHCKTNSRRAAAGYRKRYLVGKFLPYNGDAGVVQNVPQSLEGLRHVFHGQQGHEVAGVALGQHQRGQHPQPQHQTFPPPPLRGPHRVCVGSEHDYCSLRARKYERRMTATGKMAQYGPQASPCCRKTRKGLKVLADKLSWHSVLCVLFGMQEENN</sequence>
<proteinExistence type="predicted"/>
<gene>
    <name evidence="1" type="ORF">E2C01_018528</name>
</gene>
<dbReference type="EMBL" id="VSRR010001458">
    <property type="protein sequence ID" value="MPC25417.1"/>
    <property type="molecule type" value="Genomic_DNA"/>
</dbReference>
<accession>A0A5B7DWE2</accession>
<comment type="caution">
    <text evidence="1">The sequence shown here is derived from an EMBL/GenBank/DDBJ whole genome shotgun (WGS) entry which is preliminary data.</text>
</comment>
<evidence type="ECO:0000313" key="1">
    <source>
        <dbReference type="EMBL" id="MPC25417.1"/>
    </source>
</evidence>
<dbReference type="AlphaFoldDB" id="A0A5B7DWE2"/>
<name>A0A5B7DWE2_PORTR</name>
<dbReference type="Proteomes" id="UP000324222">
    <property type="component" value="Unassembled WGS sequence"/>
</dbReference>
<evidence type="ECO:0000313" key="2">
    <source>
        <dbReference type="Proteomes" id="UP000324222"/>
    </source>
</evidence>
<reference evidence="1 2" key="1">
    <citation type="submission" date="2019-05" db="EMBL/GenBank/DDBJ databases">
        <title>Another draft genome of Portunus trituberculatus and its Hox gene families provides insights of decapod evolution.</title>
        <authorList>
            <person name="Jeong J.-H."/>
            <person name="Song I."/>
            <person name="Kim S."/>
            <person name="Choi T."/>
            <person name="Kim D."/>
            <person name="Ryu S."/>
            <person name="Kim W."/>
        </authorList>
    </citation>
    <scope>NUCLEOTIDE SEQUENCE [LARGE SCALE GENOMIC DNA]</scope>
    <source>
        <tissue evidence="1">Muscle</tissue>
    </source>
</reference>
<keyword evidence="2" id="KW-1185">Reference proteome</keyword>
<organism evidence="1 2">
    <name type="scientific">Portunus trituberculatus</name>
    <name type="common">Swimming crab</name>
    <name type="synonym">Neptunus trituberculatus</name>
    <dbReference type="NCBI Taxonomy" id="210409"/>
    <lineage>
        <taxon>Eukaryota</taxon>
        <taxon>Metazoa</taxon>
        <taxon>Ecdysozoa</taxon>
        <taxon>Arthropoda</taxon>
        <taxon>Crustacea</taxon>
        <taxon>Multicrustacea</taxon>
        <taxon>Malacostraca</taxon>
        <taxon>Eumalacostraca</taxon>
        <taxon>Eucarida</taxon>
        <taxon>Decapoda</taxon>
        <taxon>Pleocyemata</taxon>
        <taxon>Brachyura</taxon>
        <taxon>Eubrachyura</taxon>
        <taxon>Portunoidea</taxon>
        <taxon>Portunidae</taxon>
        <taxon>Portuninae</taxon>
        <taxon>Portunus</taxon>
    </lineage>
</organism>